<dbReference type="EMBL" id="JAIWYP010000013">
    <property type="protein sequence ID" value="KAH3722197.1"/>
    <property type="molecule type" value="Genomic_DNA"/>
</dbReference>
<comment type="caution">
    <text evidence="1">The sequence shown here is derived from an EMBL/GenBank/DDBJ whole genome shotgun (WGS) entry which is preliminary data.</text>
</comment>
<accession>A0A9D4CEH2</accession>
<organism evidence="1 2">
    <name type="scientific">Dreissena polymorpha</name>
    <name type="common">Zebra mussel</name>
    <name type="synonym">Mytilus polymorpha</name>
    <dbReference type="NCBI Taxonomy" id="45954"/>
    <lineage>
        <taxon>Eukaryota</taxon>
        <taxon>Metazoa</taxon>
        <taxon>Spiralia</taxon>
        <taxon>Lophotrochozoa</taxon>
        <taxon>Mollusca</taxon>
        <taxon>Bivalvia</taxon>
        <taxon>Autobranchia</taxon>
        <taxon>Heteroconchia</taxon>
        <taxon>Euheterodonta</taxon>
        <taxon>Imparidentia</taxon>
        <taxon>Neoheterodontei</taxon>
        <taxon>Myida</taxon>
        <taxon>Dreissenoidea</taxon>
        <taxon>Dreissenidae</taxon>
        <taxon>Dreissena</taxon>
    </lineage>
</organism>
<protein>
    <submittedName>
        <fullName evidence="1">Uncharacterized protein</fullName>
    </submittedName>
</protein>
<proteinExistence type="predicted"/>
<reference evidence="1" key="2">
    <citation type="submission" date="2020-11" db="EMBL/GenBank/DDBJ databases">
        <authorList>
            <person name="McCartney M.A."/>
            <person name="Auch B."/>
            <person name="Kono T."/>
            <person name="Mallez S."/>
            <person name="Becker A."/>
            <person name="Gohl D.M."/>
            <person name="Silverstein K.A.T."/>
            <person name="Koren S."/>
            <person name="Bechman K.B."/>
            <person name="Herman A."/>
            <person name="Abrahante J.E."/>
            <person name="Garbe J."/>
        </authorList>
    </citation>
    <scope>NUCLEOTIDE SEQUENCE</scope>
    <source>
        <strain evidence="1">Duluth1</strain>
        <tissue evidence="1">Whole animal</tissue>
    </source>
</reference>
<dbReference type="AlphaFoldDB" id="A0A9D4CEH2"/>
<evidence type="ECO:0000313" key="1">
    <source>
        <dbReference type="EMBL" id="KAH3722197.1"/>
    </source>
</evidence>
<name>A0A9D4CEH2_DREPO</name>
<sequence length="75" mass="8677">MVLKLWRFNLTTETCFGNDHWSGQSVSCNQGNRLRLLDEAQGDLFNTCKVSQIIRGLICNIVNFWEKVKLKTTNE</sequence>
<reference evidence="1" key="1">
    <citation type="journal article" date="2019" name="bioRxiv">
        <title>The Genome of the Zebra Mussel, Dreissena polymorpha: A Resource for Invasive Species Research.</title>
        <authorList>
            <person name="McCartney M.A."/>
            <person name="Auch B."/>
            <person name="Kono T."/>
            <person name="Mallez S."/>
            <person name="Zhang Y."/>
            <person name="Obille A."/>
            <person name="Becker A."/>
            <person name="Abrahante J.E."/>
            <person name="Garbe J."/>
            <person name="Badalamenti J.P."/>
            <person name="Herman A."/>
            <person name="Mangelson H."/>
            <person name="Liachko I."/>
            <person name="Sullivan S."/>
            <person name="Sone E.D."/>
            <person name="Koren S."/>
            <person name="Silverstein K.A.T."/>
            <person name="Beckman K.B."/>
            <person name="Gohl D.M."/>
        </authorList>
    </citation>
    <scope>NUCLEOTIDE SEQUENCE</scope>
    <source>
        <strain evidence="1">Duluth1</strain>
        <tissue evidence="1">Whole animal</tissue>
    </source>
</reference>
<gene>
    <name evidence="1" type="ORF">DPMN_065152</name>
</gene>
<dbReference type="Proteomes" id="UP000828390">
    <property type="component" value="Unassembled WGS sequence"/>
</dbReference>
<keyword evidence="2" id="KW-1185">Reference proteome</keyword>
<evidence type="ECO:0000313" key="2">
    <source>
        <dbReference type="Proteomes" id="UP000828390"/>
    </source>
</evidence>